<dbReference type="OrthoDB" id="119700at2"/>
<name>A0A1G7N6T5_9BACT</name>
<evidence type="ECO:0008006" key="3">
    <source>
        <dbReference type="Google" id="ProtNLM"/>
    </source>
</evidence>
<dbReference type="Gene3D" id="3.10.20.850">
    <property type="entry name" value="Protein of unknown function DUF3861"/>
    <property type="match status" value="1"/>
</dbReference>
<sequence>MDQYRYKLTLERVAGKDGVVRGNTDDKVTFEAYNHDDLFNILERQKAKGLWDDDTAAQLAIGFKMFAEVALHHRNDPLFEPLMPHIKEFIGRLKALPAKSETTE</sequence>
<accession>A0A1G7N6T5</accession>
<dbReference type="Pfam" id="PF12977">
    <property type="entry name" value="DUF3861"/>
    <property type="match status" value="1"/>
</dbReference>
<reference evidence="1 2" key="1">
    <citation type="submission" date="2016-10" db="EMBL/GenBank/DDBJ databases">
        <authorList>
            <person name="de Groot N.N."/>
        </authorList>
    </citation>
    <scope>NUCLEOTIDE SEQUENCE [LARGE SCALE GENOMIC DNA]</scope>
    <source>
        <strain evidence="1 2">GAS232</strain>
    </source>
</reference>
<dbReference type="AlphaFoldDB" id="A0A1G7N6T5"/>
<dbReference type="InterPro" id="IPR038194">
    <property type="entry name" value="DUF3861_sf"/>
</dbReference>
<dbReference type="RefSeq" id="WP_083345860.1">
    <property type="nucleotide sequence ID" value="NZ_LT629690.1"/>
</dbReference>
<dbReference type="InterPro" id="IPR024476">
    <property type="entry name" value="DUF3861"/>
</dbReference>
<gene>
    <name evidence="1" type="ORF">SAMN05444167_3010</name>
</gene>
<dbReference type="Proteomes" id="UP000182427">
    <property type="component" value="Chromosome I"/>
</dbReference>
<protein>
    <recommendedName>
        <fullName evidence="3">DUF3861 domain-containing protein</fullName>
    </recommendedName>
</protein>
<keyword evidence="2" id="KW-1185">Reference proteome</keyword>
<evidence type="ECO:0000313" key="2">
    <source>
        <dbReference type="Proteomes" id="UP000182427"/>
    </source>
</evidence>
<organism evidence="1 2">
    <name type="scientific">Terriglobus roseus</name>
    <dbReference type="NCBI Taxonomy" id="392734"/>
    <lineage>
        <taxon>Bacteria</taxon>
        <taxon>Pseudomonadati</taxon>
        <taxon>Acidobacteriota</taxon>
        <taxon>Terriglobia</taxon>
        <taxon>Terriglobales</taxon>
        <taxon>Acidobacteriaceae</taxon>
        <taxon>Terriglobus</taxon>
    </lineage>
</organism>
<dbReference type="EMBL" id="LT629690">
    <property type="protein sequence ID" value="SDF69059.1"/>
    <property type="molecule type" value="Genomic_DNA"/>
</dbReference>
<evidence type="ECO:0000313" key="1">
    <source>
        <dbReference type="EMBL" id="SDF69059.1"/>
    </source>
</evidence>
<proteinExistence type="predicted"/>